<dbReference type="InterPro" id="IPR001242">
    <property type="entry name" value="Condensation_dom"/>
</dbReference>
<dbReference type="SUPFAM" id="SSF52777">
    <property type="entry name" value="CoA-dependent acyltransferases"/>
    <property type="match status" value="2"/>
</dbReference>
<proteinExistence type="predicted"/>
<dbReference type="Gene3D" id="3.30.559.30">
    <property type="entry name" value="Nonribosomal peptide synthetase, condensation domain"/>
    <property type="match status" value="1"/>
</dbReference>
<accession>A0A840EYJ3</accession>
<dbReference type="EMBL" id="JACIFP010000001">
    <property type="protein sequence ID" value="MBB4134846.1"/>
    <property type="molecule type" value="Genomic_DNA"/>
</dbReference>
<keyword evidence="3" id="KW-1185">Reference proteome</keyword>
<dbReference type="Gene3D" id="3.30.559.10">
    <property type="entry name" value="Chloramphenicol acetyltransferase-like domain"/>
    <property type="match status" value="1"/>
</dbReference>
<dbReference type="GO" id="GO:0003824">
    <property type="term" value="F:catalytic activity"/>
    <property type="evidence" value="ECO:0007669"/>
    <property type="project" value="InterPro"/>
</dbReference>
<sequence length="457" mass="48991">MRIAAARDWRPGPGTVVDWSATAATTAAARRAPAHPVGPSFLQRDHILAVRAQRDAGVEHRAFTCACVSVPGVLDVDRMTAVLADFLRDHDGWRSTFRADGDDVVRGLVDASDIELDAHTCPAGTDPVEHVAERLPATAVFDVFPAAAFGAVAHTESFDFYFAIDHAYGDAASQAIGLAEILGRYRDEPGRPRAVAGSSHIEYTAAEAGRAASLTSSSPSVRRWRELLVDGPSPRRPDFPLDLGIVDGRPQRVRIDQVPIADAARTDRLGEWARTANVGLSTLVFAALGVTERRLAGRDRYVTTTVLSTRRGDHLASQGWYINFVPVAFAVRGDAVADVVRDAADALAVAREMAADPVHGALGVLIGEGVLDPSVITNPQMVSYIDFRWFPAAEALRDAVIFTGEGVTDHASIWVSRTDDGLFAAAQRPDNPIAEASVARYFDTVAQVLADLDGADR</sequence>
<feature type="domain" description="Condensation" evidence="1">
    <location>
        <begin position="65"/>
        <end position="350"/>
    </location>
</feature>
<comment type="caution">
    <text evidence="2">The sequence shown here is derived from an EMBL/GenBank/DDBJ whole genome shotgun (WGS) entry which is preliminary data.</text>
</comment>
<organism evidence="2 3">
    <name type="scientific">Gordonia humi</name>
    <dbReference type="NCBI Taxonomy" id="686429"/>
    <lineage>
        <taxon>Bacteria</taxon>
        <taxon>Bacillati</taxon>
        <taxon>Actinomycetota</taxon>
        <taxon>Actinomycetes</taxon>
        <taxon>Mycobacteriales</taxon>
        <taxon>Gordoniaceae</taxon>
        <taxon>Gordonia</taxon>
    </lineage>
</organism>
<evidence type="ECO:0000259" key="1">
    <source>
        <dbReference type="Pfam" id="PF00668"/>
    </source>
</evidence>
<evidence type="ECO:0000313" key="2">
    <source>
        <dbReference type="EMBL" id="MBB4134846.1"/>
    </source>
</evidence>
<dbReference type="AlphaFoldDB" id="A0A840EYJ3"/>
<name>A0A840EYJ3_9ACTN</name>
<dbReference type="RefSeq" id="WP_183369960.1">
    <property type="nucleotide sequence ID" value="NZ_BAABHL010000037.1"/>
</dbReference>
<dbReference type="GO" id="GO:0008610">
    <property type="term" value="P:lipid biosynthetic process"/>
    <property type="evidence" value="ECO:0007669"/>
    <property type="project" value="UniProtKB-ARBA"/>
</dbReference>
<dbReference type="Proteomes" id="UP000551501">
    <property type="component" value="Unassembled WGS sequence"/>
</dbReference>
<protein>
    <recommendedName>
        <fullName evidence="1">Condensation domain-containing protein</fullName>
    </recommendedName>
</protein>
<gene>
    <name evidence="2" type="ORF">BKA16_001398</name>
</gene>
<dbReference type="Pfam" id="PF00668">
    <property type="entry name" value="Condensation"/>
    <property type="match status" value="1"/>
</dbReference>
<evidence type="ECO:0000313" key="3">
    <source>
        <dbReference type="Proteomes" id="UP000551501"/>
    </source>
</evidence>
<dbReference type="InterPro" id="IPR023213">
    <property type="entry name" value="CAT-like_dom_sf"/>
</dbReference>
<reference evidence="2 3" key="1">
    <citation type="submission" date="2020-08" db="EMBL/GenBank/DDBJ databases">
        <title>Sequencing the genomes of 1000 actinobacteria strains.</title>
        <authorList>
            <person name="Klenk H.-P."/>
        </authorList>
    </citation>
    <scope>NUCLEOTIDE SEQUENCE [LARGE SCALE GENOMIC DNA]</scope>
    <source>
        <strain evidence="2 3">DSM 45298</strain>
    </source>
</reference>